<dbReference type="Gene3D" id="3.40.50.300">
    <property type="entry name" value="P-loop containing nucleotide triphosphate hydrolases"/>
    <property type="match status" value="1"/>
</dbReference>
<dbReference type="InterPro" id="IPR012340">
    <property type="entry name" value="NA-bd_OB-fold"/>
</dbReference>
<dbReference type="Gene3D" id="2.40.50.140">
    <property type="entry name" value="Nucleic acid-binding proteins"/>
    <property type="match status" value="1"/>
</dbReference>
<name>A0A1T2L520_9GAMM</name>
<comment type="caution">
    <text evidence="6">The sequence shown here is derived from an EMBL/GenBank/DDBJ whole genome shotgun (WGS) entry which is preliminary data.</text>
</comment>
<keyword evidence="3" id="KW-0479">Metal-binding</keyword>
<dbReference type="CDD" id="cd01854">
    <property type="entry name" value="YjeQ_EngC"/>
    <property type="match status" value="1"/>
</dbReference>
<sequence>MAKRRLTKQQRERIRAIQARRKSRVEERCAEEADKLADTMLGAEQRGTIIAHYGKAIAVEDDKKQLHRCQMRQNMESLVVGDRIVWQASEQGDGVVTALLPRDSLLSRPVSSGEVKPVAANIDQIVVVIATAPEPSEGLLDRYLVAAELSEIHPIILVNKIDLLNSNELVALKERLSIYKNIGYELRFASTHSEHGLDELNSQLEGKTSVLVGQSGVGKSSLVKAIMPDLDIRIGAISEQSGLGRHTTTTSMFYHLPQSGALIDSPGVRDFSLWESDPTRIIHGFPEFSPYLGHCRFNNCSHIVEPGCALKEAIEDKRINEARLKSFHAICAGGDK</sequence>
<dbReference type="Proteomes" id="UP000191110">
    <property type="component" value="Unassembled WGS sequence"/>
</dbReference>
<keyword evidence="3" id="KW-0699">rRNA-binding</keyword>
<feature type="binding site" evidence="3">
    <location>
        <begin position="213"/>
        <end position="221"/>
    </location>
    <ligand>
        <name>GTP</name>
        <dbReference type="ChEBI" id="CHEBI:37565"/>
    </ligand>
</feature>
<keyword evidence="1 3" id="KW-0547">Nucleotide-binding</keyword>
<dbReference type="InterPro" id="IPR030378">
    <property type="entry name" value="G_CP_dom"/>
</dbReference>
<dbReference type="InterPro" id="IPR004881">
    <property type="entry name" value="Ribosome_biogen_GTPase_RsgA"/>
</dbReference>
<organism evidence="6 7">
    <name type="scientific">Solemya pervernicosa gill symbiont</name>
    <dbReference type="NCBI Taxonomy" id="642797"/>
    <lineage>
        <taxon>Bacteria</taxon>
        <taxon>Pseudomonadati</taxon>
        <taxon>Pseudomonadota</taxon>
        <taxon>Gammaproteobacteria</taxon>
        <taxon>sulfur-oxidizing symbionts</taxon>
    </lineage>
</organism>
<comment type="cofactor">
    <cofactor evidence="3">
        <name>Zn(2+)</name>
        <dbReference type="ChEBI" id="CHEBI:29105"/>
    </cofactor>
    <text evidence="3">Binds 1 zinc ion per subunit.</text>
</comment>
<comment type="subunit">
    <text evidence="3">Monomer. Associates with 30S ribosomal subunit, binds 16S rRNA.</text>
</comment>
<dbReference type="GO" id="GO:0019843">
    <property type="term" value="F:rRNA binding"/>
    <property type="evidence" value="ECO:0007669"/>
    <property type="project" value="UniProtKB-KW"/>
</dbReference>
<dbReference type="NCBIfam" id="NF008931">
    <property type="entry name" value="PRK12288.1"/>
    <property type="match status" value="1"/>
</dbReference>
<keyword evidence="3" id="KW-0690">Ribosome biogenesis</keyword>
<dbReference type="HAMAP" id="MF_01820">
    <property type="entry name" value="GTPase_RsgA"/>
    <property type="match status" value="1"/>
</dbReference>
<keyword evidence="7" id="KW-1185">Reference proteome</keyword>
<dbReference type="InterPro" id="IPR010914">
    <property type="entry name" value="RsgA_GTPase_dom"/>
</dbReference>
<dbReference type="RefSeq" id="WP_078483662.1">
    <property type="nucleotide sequence ID" value="NZ_MPRL01000030.1"/>
</dbReference>
<dbReference type="GO" id="GO:0003924">
    <property type="term" value="F:GTPase activity"/>
    <property type="evidence" value="ECO:0007669"/>
    <property type="project" value="UniProtKB-UniRule"/>
</dbReference>
<dbReference type="SUPFAM" id="SSF52540">
    <property type="entry name" value="P-loop containing nucleoside triphosphate hydrolases"/>
    <property type="match status" value="1"/>
</dbReference>
<dbReference type="Gene3D" id="1.10.40.50">
    <property type="entry name" value="Probable gtpase engc, domain 3"/>
    <property type="match status" value="1"/>
</dbReference>
<keyword evidence="3" id="KW-0862">Zinc</keyword>
<comment type="subcellular location">
    <subcellularLocation>
        <location evidence="3">Cytoplasm</location>
    </subcellularLocation>
</comment>
<dbReference type="EC" id="3.6.1.-" evidence="3"/>
<dbReference type="SUPFAM" id="SSF50249">
    <property type="entry name" value="Nucleic acid-binding proteins"/>
    <property type="match status" value="1"/>
</dbReference>
<feature type="domain" description="CP-type G" evidence="5">
    <location>
        <begin position="112"/>
        <end position="271"/>
    </location>
</feature>
<dbReference type="PROSITE" id="PS50936">
    <property type="entry name" value="ENGC_GTPASE"/>
    <property type="match status" value="1"/>
</dbReference>
<keyword evidence="3" id="KW-0963">Cytoplasm</keyword>
<accession>A0A1T2L520</accession>
<dbReference type="GO" id="GO:0042274">
    <property type="term" value="P:ribosomal small subunit biogenesis"/>
    <property type="evidence" value="ECO:0007669"/>
    <property type="project" value="UniProtKB-UniRule"/>
</dbReference>
<keyword evidence="2 3" id="KW-0342">GTP-binding</keyword>
<evidence type="ECO:0000256" key="3">
    <source>
        <dbReference type="HAMAP-Rule" id="MF_01820"/>
    </source>
</evidence>
<dbReference type="PROSITE" id="PS51721">
    <property type="entry name" value="G_CP"/>
    <property type="match status" value="1"/>
</dbReference>
<protein>
    <recommendedName>
        <fullName evidence="3">Small ribosomal subunit biogenesis GTPase RsgA</fullName>
        <ecNumber evidence="3">3.6.1.-</ecNumber>
    </recommendedName>
</protein>
<evidence type="ECO:0000256" key="1">
    <source>
        <dbReference type="ARBA" id="ARBA00022741"/>
    </source>
</evidence>
<dbReference type="NCBIfam" id="TIGR00157">
    <property type="entry name" value="ribosome small subunit-dependent GTPase A"/>
    <property type="match status" value="1"/>
</dbReference>
<comment type="function">
    <text evidence="3">One of several proteins that assist in the late maturation steps of the functional core of the 30S ribosomal subunit. Helps release RbfA from mature subunits. May play a role in the assembly of ribosomal proteins into the subunit. Circularly permuted GTPase that catalyzes slow GTP hydrolysis, GTPase activity is stimulated by the 30S ribosomal subunit.</text>
</comment>
<feature type="binding site" evidence="3">
    <location>
        <position position="302"/>
    </location>
    <ligand>
        <name>Zn(2+)</name>
        <dbReference type="ChEBI" id="CHEBI:29105"/>
    </ligand>
</feature>
<reference evidence="6 7" key="1">
    <citation type="submission" date="2016-11" db="EMBL/GenBank/DDBJ databases">
        <title>Mixed transmission modes and dynamic genome evolution in an obligate animal-bacterial symbiosis.</title>
        <authorList>
            <person name="Russell S.L."/>
            <person name="Corbett-Detig R.B."/>
            <person name="Cavanaugh C.M."/>
        </authorList>
    </citation>
    <scope>NUCLEOTIDE SEQUENCE [LARGE SCALE GENOMIC DNA]</scope>
    <source>
        <strain evidence="6">Sveles-Q1</strain>
    </source>
</reference>
<keyword evidence="3" id="KW-0694">RNA-binding</keyword>
<dbReference type="GO" id="GO:0005737">
    <property type="term" value="C:cytoplasm"/>
    <property type="evidence" value="ECO:0007669"/>
    <property type="project" value="UniProtKB-SubCell"/>
</dbReference>
<dbReference type="InterPro" id="IPR027417">
    <property type="entry name" value="P-loop_NTPase"/>
</dbReference>
<feature type="binding site" evidence="3">
    <location>
        <position position="300"/>
    </location>
    <ligand>
        <name>Zn(2+)</name>
        <dbReference type="ChEBI" id="CHEBI:29105"/>
    </ligand>
</feature>
<dbReference type="Pfam" id="PF03193">
    <property type="entry name" value="RsgA_GTPase"/>
    <property type="match status" value="1"/>
</dbReference>
<evidence type="ECO:0000259" key="5">
    <source>
        <dbReference type="PROSITE" id="PS51721"/>
    </source>
</evidence>
<feature type="binding site" evidence="3">
    <location>
        <position position="295"/>
    </location>
    <ligand>
        <name>Zn(2+)</name>
        <dbReference type="ChEBI" id="CHEBI:29105"/>
    </ligand>
</feature>
<comment type="similarity">
    <text evidence="3">Belongs to the TRAFAC class YlqF/YawG GTPase family. RsgA subfamily.</text>
</comment>
<dbReference type="AlphaFoldDB" id="A0A1T2L520"/>
<evidence type="ECO:0000256" key="2">
    <source>
        <dbReference type="ARBA" id="ARBA00023134"/>
    </source>
</evidence>
<feature type="binding site" evidence="3">
    <location>
        <begin position="159"/>
        <end position="162"/>
    </location>
    <ligand>
        <name>GTP</name>
        <dbReference type="ChEBI" id="CHEBI:37565"/>
    </ligand>
</feature>
<evidence type="ECO:0000313" key="6">
    <source>
        <dbReference type="EMBL" id="OOZ40208.1"/>
    </source>
</evidence>
<dbReference type="PANTHER" id="PTHR32120">
    <property type="entry name" value="SMALL RIBOSOMAL SUBUNIT BIOGENESIS GTPASE RSGA"/>
    <property type="match status" value="1"/>
</dbReference>
<dbReference type="OrthoDB" id="9809485at2"/>
<feature type="domain" description="EngC GTPase" evidence="4">
    <location>
        <begin position="120"/>
        <end position="269"/>
    </location>
</feature>
<evidence type="ECO:0000259" key="4">
    <source>
        <dbReference type="PROSITE" id="PS50936"/>
    </source>
</evidence>
<evidence type="ECO:0000313" key="7">
    <source>
        <dbReference type="Proteomes" id="UP000191110"/>
    </source>
</evidence>
<dbReference type="GO" id="GO:0046872">
    <property type="term" value="F:metal ion binding"/>
    <property type="evidence" value="ECO:0007669"/>
    <property type="project" value="UniProtKB-KW"/>
</dbReference>
<keyword evidence="3" id="KW-0378">Hydrolase</keyword>
<feature type="binding site" evidence="3">
    <location>
        <position position="308"/>
    </location>
    <ligand>
        <name>Zn(2+)</name>
        <dbReference type="ChEBI" id="CHEBI:29105"/>
    </ligand>
</feature>
<gene>
    <name evidence="3" type="primary">rsgA</name>
    <name evidence="6" type="ORF">BOW53_08540</name>
</gene>
<dbReference type="PANTHER" id="PTHR32120:SF11">
    <property type="entry name" value="SMALL RIBOSOMAL SUBUNIT BIOGENESIS GTPASE RSGA 1, MITOCHONDRIAL-RELATED"/>
    <property type="match status" value="1"/>
</dbReference>
<dbReference type="GO" id="GO:0005525">
    <property type="term" value="F:GTP binding"/>
    <property type="evidence" value="ECO:0007669"/>
    <property type="project" value="UniProtKB-UniRule"/>
</dbReference>
<dbReference type="EMBL" id="MPRL01000030">
    <property type="protein sequence ID" value="OOZ40208.1"/>
    <property type="molecule type" value="Genomic_DNA"/>
</dbReference>
<proteinExistence type="inferred from homology"/>